<evidence type="ECO:0000256" key="3">
    <source>
        <dbReference type="ARBA" id="ARBA00023015"/>
    </source>
</evidence>
<evidence type="ECO:0000256" key="7">
    <source>
        <dbReference type="SAM" id="MobiDB-lite"/>
    </source>
</evidence>
<reference evidence="9" key="2">
    <citation type="submission" date="2025-08" db="UniProtKB">
        <authorList>
            <consortium name="Ensembl"/>
        </authorList>
    </citation>
    <scope>IDENTIFICATION</scope>
</reference>
<sequence length="646" mass="72981">MSKLSFRARALDATKPLPVFRCEDLPDLHEYASINRAVPQMPTGMEKEEESEHHLQRAISAQQVYGEKRDNMVIPVPEAGSNIAYYESLYPGDFKMPKQLIHIQPFSLDTEQPDYDLDSEDEAFVNKLKKKMEITSLQFEEMIDRLEKGSGTQLVSLQEAKLLLKEDDELIKEVFDYWTRKRKNCKSSSLIPTVKQEKRDGSSTSDPYVAFRRRTEKMQTRKNRKNDEAGYEKMLKLRRDLSRAVTILEMIKRREKSKRELLHLTLEIVEKRGNVEDGDSKPAAAVYVTWRQRLRPRDHPGHALNPFDNVDPCVTVFLFCSSSFQPEKTEVVRTKRKYEKKPKIPPLSAPQHSGPSVFNPKDLNQYDFPSSDDEPFSQIHSGSSEAEEENDPDGCFAFRRKAGCQYYASRLDQSGNWPWVSPSGGGLGDPHFRYCLTSLTVPRRCVGLARRRMGRGGRVLLDRAHTDLDNIFHSLDSDPETEPLQASSPPTSSPLRSAAPASTSDTNTSDRTNAPNNHHPSSSSSSSVDLSEILLNIKSGRWRHFRPRTLSHHPLGGDISRYRGFRGFTQSTSLGQSRLLGSGANALPRTGPGATPVTGELCSSCFVVYARIQVLWATCQVLLESTEGCLFLSLTTLLYGRYTMQI</sequence>
<dbReference type="InterPro" id="IPR024943">
    <property type="entry name" value="Enhancer_polycomb"/>
</dbReference>
<dbReference type="AlphaFoldDB" id="A0A8C7NQD9"/>
<evidence type="ECO:0000256" key="2">
    <source>
        <dbReference type="ARBA" id="ARBA00008035"/>
    </source>
</evidence>
<evidence type="ECO:0000256" key="5">
    <source>
        <dbReference type="ARBA" id="ARBA00023242"/>
    </source>
</evidence>
<evidence type="ECO:0000256" key="6">
    <source>
        <dbReference type="RuleBase" id="RU361124"/>
    </source>
</evidence>
<dbReference type="Proteomes" id="UP000694395">
    <property type="component" value="Chromosome 11"/>
</dbReference>
<evidence type="ECO:0000256" key="1">
    <source>
        <dbReference type="ARBA" id="ARBA00004123"/>
    </source>
</evidence>
<reference evidence="9" key="3">
    <citation type="submission" date="2025-09" db="UniProtKB">
        <authorList>
            <consortium name="Ensembl"/>
        </authorList>
    </citation>
    <scope>IDENTIFICATION</scope>
</reference>
<proteinExistence type="inferred from homology"/>
<evidence type="ECO:0000313" key="10">
    <source>
        <dbReference type="Proteomes" id="UP000694395"/>
    </source>
</evidence>
<evidence type="ECO:0000256" key="4">
    <source>
        <dbReference type="ARBA" id="ARBA00023163"/>
    </source>
</evidence>
<dbReference type="Ensembl" id="ENSOMYT00000011816.2">
    <property type="protein sequence ID" value="ENSOMYP00000010670.2"/>
    <property type="gene ID" value="ENSOMYG00000005380.2"/>
</dbReference>
<organism evidence="9 10">
    <name type="scientific">Oncorhynchus mykiss</name>
    <name type="common">Rainbow trout</name>
    <name type="synonym">Salmo gairdneri</name>
    <dbReference type="NCBI Taxonomy" id="8022"/>
    <lineage>
        <taxon>Eukaryota</taxon>
        <taxon>Metazoa</taxon>
        <taxon>Chordata</taxon>
        <taxon>Craniata</taxon>
        <taxon>Vertebrata</taxon>
        <taxon>Euteleostomi</taxon>
        <taxon>Actinopterygii</taxon>
        <taxon>Neopterygii</taxon>
        <taxon>Teleostei</taxon>
        <taxon>Protacanthopterygii</taxon>
        <taxon>Salmoniformes</taxon>
        <taxon>Salmonidae</taxon>
        <taxon>Salmoninae</taxon>
        <taxon>Oncorhynchus</taxon>
    </lineage>
</organism>
<dbReference type="GO" id="GO:0006357">
    <property type="term" value="P:regulation of transcription by RNA polymerase II"/>
    <property type="evidence" value="ECO:0007669"/>
    <property type="project" value="InterPro"/>
</dbReference>
<keyword evidence="3 6" id="KW-0805">Transcription regulation</keyword>
<dbReference type="GO" id="GO:0005634">
    <property type="term" value="C:nucleus"/>
    <property type="evidence" value="ECO:0007669"/>
    <property type="project" value="UniProtKB-SubCell"/>
</dbReference>
<reference evidence="9" key="1">
    <citation type="submission" date="2020-07" db="EMBL/GenBank/DDBJ databases">
        <title>A long reads based de novo assembly of the rainbow trout Arlee double haploid line genome.</title>
        <authorList>
            <person name="Gao G."/>
            <person name="Palti Y."/>
        </authorList>
    </citation>
    <scope>NUCLEOTIDE SEQUENCE [LARGE SCALE GENOMIC DNA]</scope>
</reference>
<keyword evidence="10" id="KW-1185">Reference proteome</keyword>
<dbReference type="PANTHER" id="PTHR14898">
    <property type="entry name" value="ENHANCER OF POLYCOMB"/>
    <property type="match status" value="1"/>
</dbReference>
<feature type="region of interest" description="Disordered" evidence="7">
    <location>
        <begin position="472"/>
        <end position="526"/>
    </location>
</feature>
<feature type="domain" description="Enhancer of polycomb-like N-terminal" evidence="8">
    <location>
        <begin position="7"/>
        <end position="148"/>
    </location>
</feature>
<feature type="region of interest" description="Disordered" evidence="7">
    <location>
        <begin position="333"/>
        <end position="392"/>
    </location>
</feature>
<dbReference type="GeneTree" id="ENSGT00940000155003"/>
<comment type="similarity">
    <text evidence="2 6">Belongs to the enhancer of polycomb family.</text>
</comment>
<name>A0A8C7NQD9_ONCMY</name>
<feature type="compositionally biased region" description="Low complexity" evidence="7">
    <location>
        <begin position="502"/>
        <end position="513"/>
    </location>
</feature>
<comment type="subcellular location">
    <subcellularLocation>
        <location evidence="1 6">Nucleus</location>
    </subcellularLocation>
</comment>
<evidence type="ECO:0000259" key="8">
    <source>
        <dbReference type="Pfam" id="PF10513"/>
    </source>
</evidence>
<protein>
    <recommendedName>
        <fullName evidence="6">Enhancer of polycomb homolog</fullName>
    </recommendedName>
</protein>
<feature type="compositionally biased region" description="Polar residues" evidence="7">
    <location>
        <begin position="484"/>
        <end position="495"/>
    </location>
</feature>
<evidence type="ECO:0000313" key="9">
    <source>
        <dbReference type="Ensembl" id="ENSOMYP00000010670.2"/>
    </source>
</evidence>
<dbReference type="InterPro" id="IPR019542">
    <property type="entry name" value="Enhancer_polycomb-like_N"/>
</dbReference>
<accession>A0A8C7NQD9</accession>
<dbReference type="Pfam" id="PF10513">
    <property type="entry name" value="EPL1"/>
    <property type="match status" value="1"/>
</dbReference>
<dbReference type="GO" id="GO:0035267">
    <property type="term" value="C:NuA4 histone acetyltransferase complex"/>
    <property type="evidence" value="ECO:0007669"/>
    <property type="project" value="InterPro"/>
</dbReference>
<keyword evidence="5 6" id="KW-0539">Nucleus</keyword>
<keyword evidence="4 6" id="KW-0804">Transcription</keyword>